<feature type="compositionally biased region" description="Basic and acidic residues" evidence="1">
    <location>
        <begin position="345"/>
        <end position="356"/>
    </location>
</feature>
<dbReference type="EMBL" id="BNAY01000009">
    <property type="protein sequence ID" value="GHH30885.1"/>
    <property type="molecule type" value="Genomic_DNA"/>
</dbReference>
<comment type="caution">
    <text evidence="2">The sequence shown here is derived from an EMBL/GenBank/DDBJ whole genome shotgun (WGS) entry which is preliminary data.</text>
</comment>
<feature type="region of interest" description="Disordered" evidence="1">
    <location>
        <begin position="198"/>
        <end position="236"/>
    </location>
</feature>
<feature type="region of interest" description="Disordered" evidence="1">
    <location>
        <begin position="329"/>
        <end position="404"/>
    </location>
</feature>
<keyword evidence="3" id="KW-1185">Reference proteome</keyword>
<name>A0ABQ3M0N4_9PSEU</name>
<accession>A0ABQ3M0N4</accession>
<gene>
    <name evidence="2" type="ORF">GCM10017790_65080</name>
</gene>
<evidence type="ECO:0000313" key="3">
    <source>
        <dbReference type="Proteomes" id="UP000635387"/>
    </source>
</evidence>
<proteinExistence type="predicted"/>
<dbReference type="Proteomes" id="UP000635387">
    <property type="component" value="Unassembled WGS sequence"/>
</dbReference>
<reference evidence="3" key="1">
    <citation type="journal article" date="2019" name="Int. J. Syst. Evol. Microbiol.">
        <title>The Global Catalogue of Microorganisms (GCM) 10K type strain sequencing project: providing services to taxonomists for standard genome sequencing and annotation.</title>
        <authorList>
            <consortium name="The Broad Institute Genomics Platform"/>
            <consortium name="The Broad Institute Genome Sequencing Center for Infectious Disease"/>
            <person name="Wu L."/>
            <person name="Ma J."/>
        </authorList>
    </citation>
    <scope>NUCLEOTIDE SEQUENCE [LARGE SCALE GENOMIC DNA]</scope>
    <source>
        <strain evidence="3">CGMCC 4.7683</strain>
    </source>
</reference>
<protein>
    <recommendedName>
        <fullName evidence="4">PPE family domain-containing protein</fullName>
    </recommendedName>
</protein>
<feature type="region of interest" description="Disordered" evidence="1">
    <location>
        <begin position="288"/>
        <end position="313"/>
    </location>
</feature>
<dbReference type="RefSeq" id="WP_191258241.1">
    <property type="nucleotide sequence ID" value="NZ_BNAY01000009.1"/>
</dbReference>
<evidence type="ECO:0000313" key="2">
    <source>
        <dbReference type="EMBL" id="GHH30885.1"/>
    </source>
</evidence>
<evidence type="ECO:0000256" key="1">
    <source>
        <dbReference type="SAM" id="MobiDB-lite"/>
    </source>
</evidence>
<sequence length="404" mass="40231">MFPYGVLPMEVLVGCITQTQACIPVLTEKSMMWKEARAWVEEAKVELQTRANNLAPDWTDDAGRAFAEKTKVSLADLTLWGQRIDDSQVSEKLASLAAALPGAETTVLGLAAEYEACVLTLNFPAAFGVQQQAGAFLSGLGNQFDMTMLSMCAAAGIANPADLVPGFPQVTGSAADAVKTADAAVNLLTEVQSLTESLGVGGGSTSGSSGLLDGWNGSEVPSASNPGGTSAGGGPTLAGLAPSALASGGLAPSGGLSGGGLPSTGLASLPPMPMRTLGAAGGLGGIPAASRAGSGKRVTGPVAEIPPGGTLGSAKATGGGMMPPGMPQHAAGAAGGTVRPGAAEHPQERSGDDRRPASGTDGVMAALRGRAVEADGNGFTMPGHRRVAESDTGSLQLLEDDTWR</sequence>
<evidence type="ECO:0008006" key="4">
    <source>
        <dbReference type="Google" id="ProtNLM"/>
    </source>
</evidence>
<organism evidence="2 3">
    <name type="scientific">Amycolatopsis oliviviridis</name>
    <dbReference type="NCBI Taxonomy" id="1471590"/>
    <lineage>
        <taxon>Bacteria</taxon>
        <taxon>Bacillati</taxon>
        <taxon>Actinomycetota</taxon>
        <taxon>Actinomycetes</taxon>
        <taxon>Pseudonocardiales</taxon>
        <taxon>Pseudonocardiaceae</taxon>
        <taxon>Amycolatopsis</taxon>
    </lineage>
</organism>